<dbReference type="InterPro" id="IPR040994">
    <property type="entry name" value="Sun_CC2"/>
</dbReference>
<keyword evidence="4 6" id="KW-0472">Membrane</keyword>
<evidence type="ECO:0000313" key="9">
    <source>
        <dbReference type="RefSeq" id="XP_072609496.1"/>
    </source>
</evidence>
<evidence type="ECO:0000256" key="3">
    <source>
        <dbReference type="ARBA" id="ARBA00022989"/>
    </source>
</evidence>
<keyword evidence="3 6" id="KW-1133">Transmembrane helix</keyword>
<feature type="coiled-coil region" evidence="5">
    <location>
        <begin position="316"/>
        <end position="350"/>
    </location>
</feature>
<dbReference type="CDD" id="cd21439">
    <property type="entry name" value="SUN1_cc1"/>
    <property type="match status" value="1"/>
</dbReference>
<evidence type="ECO:0000256" key="5">
    <source>
        <dbReference type="SAM" id="Coils"/>
    </source>
</evidence>
<feature type="transmembrane region" description="Helical" evidence="6">
    <location>
        <begin position="249"/>
        <end position="268"/>
    </location>
</feature>
<evidence type="ECO:0000259" key="7">
    <source>
        <dbReference type="PROSITE" id="PS51469"/>
    </source>
</evidence>
<dbReference type="Pfam" id="PF07738">
    <property type="entry name" value="Sad1_UNC"/>
    <property type="match status" value="1"/>
</dbReference>
<dbReference type="PANTHER" id="PTHR12911:SF23">
    <property type="entry name" value="SUN DOMAIN-CONTAINING PROTEIN 1"/>
    <property type="match status" value="1"/>
</dbReference>
<keyword evidence="2 6" id="KW-0812">Transmembrane</keyword>
<dbReference type="InterPro" id="IPR032680">
    <property type="entry name" value="SUN1_N"/>
</dbReference>
<dbReference type="PROSITE" id="PS51469">
    <property type="entry name" value="SUN"/>
    <property type="match status" value="1"/>
</dbReference>
<keyword evidence="8" id="KW-1185">Reference proteome</keyword>
<name>A0ABM5A3Y1_VULVU</name>
<dbReference type="GeneID" id="112929284"/>
<feature type="coiled-coil region" evidence="5">
    <location>
        <begin position="392"/>
        <end position="461"/>
    </location>
</feature>
<gene>
    <name evidence="9" type="primary">SUN1</name>
</gene>
<dbReference type="Gene3D" id="2.60.120.260">
    <property type="entry name" value="Galactose-binding domain-like"/>
    <property type="match status" value="1"/>
</dbReference>
<reference evidence="9" key="1">
    <citation type="submission" date="2025-08" db="UniProtKB">
        <authorList>
            <consortium name="RefSeq"/>
        </authorList>
    </citation>
    <scope>IDENTIFICATION</scope>
    <source>
        <tissue evidence="9">Cell line</tissue>
    </source>
</reference>
<dbReference type="Pfam" id="PF18580">
    <property type="entry name" value="HTH_SUN2"/>
    <property type="match status" value="1"/>
</dbReference>
<dbReference type="RefSeq" id="XP_072609496.1">
    <property type="nucleotide sequence ID" value="XM_072753395.1"/>
</dbReference>
<dbReference type="PANTHER" id="PTHR12911">
    <property type="entry name" value="SAD1/UNC-84-LIKE PROTEIN-RELATED"/>
    <property type="match status" value="1"/>
</dbReference>
<evidence type="ECO:0000256" key="1">
    <source>
        <dbReference type="ARBA" id="ARBA00004540"/>
    </source>
</evidence>
<keyword evidence="5" id="KW-0175">Coiled coil</keyword>
<proteinExistence type="predicted"/>
<evidence type="ECO:0000256" key="4">
    <source>
        <dbReference type="ARBA" id="ARBA00023136"/>
    </source>
</evidence>
<feature type="domain" description="SUN" evidence="7">
    <location>
        <begin position="588"/>
        <end position="749"/>
    </location>
</feature>
<dbReference type="Pfam" id="PF09387">
    <property type="entry name" value="MRP"/>
    <property type="match status" value="1"/>
</dbReference>
<organism evidence="8 9">
    <name type="scientific">Vulpes vulpes</name>
    <name type="common">Red fox</name>
    <dbReference type="NCBI Taxonomy" id="9627"/>
    <lineage>
        <taxon>Eukaryota</taxon>
        <taxon>Metazoa</taxon>
        <taxon>Chordata</taxon>
        <taxon>Craniata</taxon>
        <taxon>Vertebrata</taxon>
        <taxon>Euteleostomi</taxon>
        <taxon>Mammalia</taxon>
        <taxon>Eutheria</taxon>
        <taxon>Laurasiatheria</taxon>
        <taxon>Carnivora</taxon>
        <taxon>Caniformia</taxon>
        <taxon>Canidae</taxon>
        <taxon>Vulpes</taxon>
    </lineage>
</organism>
<evidence type="ECO:0000256" key="6">
    <source>
        <dbReference type="SAM" id="Phobius"/>
    </source>
</evidence>
<protein>
    <submittedName>
        <fullName evidence="9">SUN domain-containing protein 1 isoform X39</fullName>
    </submittedName>
</protein>
<accession>A0ABM5A3Y1</accession>
<feature type="transmembrane region" description="Helical" evidence="6">
    <location>
        <begin position="216"/>
        <end position="237"/>
    </location>
</feature>
<comment type="subcellular location">
    <subcellularLocation>
        <location evidence="1">Nucleus inner membrane</location>
    </subcellularLocation>
</comment>
<evidence type="ECO:0000256" key="2">
    <source>
        <dbReference type="ARBA" id="ARBA00022692"/>
    </source>
</evidence>
<evidence type="ECO:0000313" key="8">
    <source>
        <dbReference type="Proteomes" id="UP001652641"/>
    </source>
</evidence>
<dbReference type="Proteomes" id="UP001652641">
    <property type="component" value="Chromosome 3"/>
</dbReference>
<dbReference type="InterPro" id="IPR045119">
    <property type="entry name" value="SUN1-5"/>
</dbReference>
<dbReference type="InterPro" id="IPR012919">
    <property type="entry name" value="SUN_dom"/>
</dbReference>
<sequence>MDFSRLHMYTPPQCVPENTGYTYALSSSYSSDALAFETEHRLDPVFDSPRMSRRSLRLVTTACATEDGQARDTHSCASSTASLKDRAARTVKQRRSASKPAFSINHTSRKVISCGVGQSGTSTLSSAACLRPPVLDESLIREQTKVDHFWGGNKAATQGNGDLAAEAARSNGYTCSDCLLLSERKDTLTAHSATHGPSPRLYSRDQGQKRKAASGIFWWLGIGWYQFVTLISWLNVFLLTRCLRNICKFLILLIPLLLLLGGGLSLWGQGDFLSGLPVFNWTHIYGTQRVDSPESMFTPDASQLSQDGEAFHQHRMSEVERQMTSLSGQCHSHEEKLRELATVLQTLQARVDQMDGDGEATLSLVQRVVGQHLKEISADELSGSQTDTVTFRQEHELRLSNLEDILGKLTQTSEAIQKELEQTKLRTASGAEEEQRLLSVVKHLEEELGHLKSELSSWQHLKTSCEEVDTIRGKVDAQVRETVKLMFSDGEQGGSLKWLLQTVSSQFVSRDDLQVLLRDLELQILKNITHYISVTKQVPDSETVVSAANEAGISGITEAQARVIVNNALKLYSQDKTGMVDFALESGGGSILSTRCSETYETKTALISLFGIPLWYFSQSPRVVIQPDIHPGNCWAFRGSQGYLVVRLSMKIRPTAFTLEHIPKTLSPTGNITSAPKDFAVYGLEDEYQEEGQLLGQFTYDQEGESLQMFHVPKRPEGAFQIVELRIFSNWGHPEYTCLYRFRVHGEPIK</sequence>